<dbReference type="PANTHER" id="PTHR10993:SF7">
    <property type="entry name" value="LIPOYLTRANSFERASE 2, MITOCHONDRIAL-RELATED"/>
    <property type="match status" value="1"/>
</dbReference>
<dbReference type="PANTHER" id="PTHR10993">
    <property type="entry name" value="OCTANOYLTRANSFERASE"/>
    <property type="match status" value="1"/>
</dbReference>
<name>A0A382DSU8_9ZZZZ</name>
<evidence type="ECO:0000256" key="4">
    <source>
        <dbReference type="ARBA" id="ARBA00022679"/>
    </source>
</evidence>
<gene>
    <name evidence="7" type="ORF">METZ01_LOCUS193665</name>
</gene>
<dbReference type="Pfam" id="PF21948">
    <property type="entry name" value="LplA-B_cat"/>
    <property type="match status" value="1"/>
</dbReference>
<dbReference type="PROSITE" id="PS51733">
    <property type="entry name" value="BPL_LPL_CATALYTIC"/>
    <property type="match status" value="1"/>
</dbReference>
<evidence type="ECO:0000256" key="1">
    <source>
        <dbReference type="ARBA" id="ARBA00004821"/>
    </source>
</evidence>
<dbReference type="NCBIfam" id="TIGR00214">
    <property type="entry name" value="lipB"/>
    <property type="match status" value="1"/>
</dbReference>
<evidence type="ECO:0000256" key="3">
    <source>
        <dbReference type="ARBA" id="ARBA00022490"/>
    </source>
</evidence>
<dbReference type="Gene3D" id="3.30.930.10">
    <property type="entry name" value="Bira Bifunctional Protein, Domain 2"/>
    <property type="match status" value="1"/>
</dbReference>
<dbReference type="InterPro" id="IPR045864">
    <property type="entry name" value="aa-tRNA-synth_II/BPL/LPL"/>
</dbReference>
<dbReference type="InterPro" id="IPR020605">
    <property type="entry name" value="Octanoyltransferase_CS"/>
</dbReference>
<evidence type="ECO:0000256" key="5">
    <source>
        <dbReference type="ARBA" id="ARBA00023315"/>
    </source>
</evidence>
<dbReference type="PROSITE" id="PS01313">
    <property type="entry name" value="LIPB"/>
    <property type="match status" value="1"/>
</dbReference>
<evidence type="ECO:0000259" key="6">
    <source>
        <dbReference type="PROSITE" id="PS51733"/>
    </source>
</evidence>
<protein>
    <recommendedName>
        <fullName evidence="2">lipoyl(octanoyl) transferase</fullName>
        <ecNumber evidence="2">2.3.1.181</ecNumber>
    </recommendedName>
</protein>
<proteinExistence type="inferred from homology"/>
<accession>A0A382DSU8</accession>
<reference evidence="7" key="1">
    <citation type="submission" date="2018-05" db="EMBL/GenBank/DDBJ databases">
        <authorList>
            <person name="Lanie J.A."/>
            <person name="Ng W.-L."/>
            <person name="Kazmierczak K.M."/>
            <person name="Andrzejewski T.M."/>
            <person name="Davidsen T.M."/>
            <person name="Wayne K.J."/>
            <person name="Tettelin H."/>
            <person name="Glass J.I."/>
            <person name="Rusch D."/>
            <person name="Podicherti R."/>
            <person name="Tsui H.-C.T."/>
            <person name="Winkler M.E."/>
        </authorList>
    </citation>
    <scope>NUCLEOTIDE SEQUENCE</scope>
</reference>
<dbReference type="EMBL" id="UINC01040649">
    <property type="protein sequence ID" value="SVB40811.1"/>
    <property type="molecule type" value="Genomic_DNA"/>
</dbReference>
<feature type="domain" description="BPL/LPL catalytic" evidence="6">
    <location>
        <begin position="15"/>
        <end position="190"/>
    </location>
</feature>
<dbReference type="AlphaFoldDB" id="A0A382DSU8"/>
<dbReference type="CDD" id="cd16444">
    <property type="entry name" value="LipB"/>
    <property type="match status" value="1"/>
</dbReference>
<evidence type="ECO:0000256" key="2">
    <source>
        <dbReference type="ARBA" id="ARBA00012334"/>
    </source>
</evidence>
<dbReference type="HAMAP" id="MF_00013">
    <property type="entry name" value="LipB"/>
    <property type="match status" value="1"/>
</dbReference>
<dbReference type="InterPro" id="IPR004143">
    <property type="entry name" value="BPL_LPL_catalytic"/>
</dbReference>
<dbReference type="SUPFAM" id="SSF55681">
    <property type="entry name" value="Class II aaRS and biotin synthetases"/>
    <property type="match status" value="1"/>
</dbReference>
<dbReference type="InterPro" id="IPR000544">
    <property type="entry name" value="Octanoyltransferase"/>
</dbReference>
<dbReference type="FunFam" id="3.30.930.10:FF:000020">
    <property type="entry name" value="Octanoyltransferase"/>
    <property type="match status" value="1"/>
</dbReference>
<comment type="pathway">
    <text evidence="1">Protein modification; protein lipoylation via endogenous pathway; protein N(6)-(lipoyl)lysine from octanoyl-[acyl-carrier-protein]: step 1/2.</text>
</comment>
<evidence type="ECO:0000313" key="7">
    <source>
        <dbReference type="EMBL" id="SVB40811.1"/>
    </source>
</evidence>
<dbReference type="UniPathway" id="UPA00538">
    <property type="reaction ID" value="UER00592"/>
</dbReference>
<keyword evidence="5" id="KW-0012">Acyltransferase</keyword>
<dbReference type="GO" id="GO:0009249">
    <property type="term" value="P:protein lipoylation"/>
    <property type="evidence" value="ECO:0007669"/>
    <property type="project" value="InterPro"/>
</dbReference>
<keyword evidence="4" id="KW-0808">Transferase</keyword>
<keyword evidence="3" id="KW-0963">Cytoplasm</keyword>
<dbReference type="EC" id="2.3.1.181" evidence="2"/>
<sequence length="204" mass="22494">STFKSMRSFTASRNESTPDEIWFLQHQPVYTRGVSCRDRPWGDGSNVLLVDSDRGGQITYHGPGQLIGYLMLDLRRRRLGIRQLVSHIESVIVEVLSEYAVAGSTHPGAPGVYINGAKIAALGLRIRNGCTYHGISLNVDMDLAPFDFIDPCGYESLPVTQLRDLGVSSGIPDLETALAKRFQKTLGYSSLSRIPCERSSVSQY</sequence>
<feature type="non-terminal residue" evidence="7">
    <location>
        <position position="1"/>
    </location>
</feature>
<organism evidence="7">
    <name type="scientific">marine metagenome</name>
    <dbReference type="NCBI Taxonomy" id="408172"/>
    <lineage>
        <taxon>unclassified sequences</taxon>
        <taxon>metagenomes</taxon>
        <taxon>ecological metagenomes</taxon>
    </lineage>
</organism>
<dbReference type="GO" id="GO:0033819">
    <property type="term" value="F:lipoyl(octanoyl) transferase activity"/>
    <property type="evidence" value="ECO:0007669"/>
    <property type="project" value="UniProtKB-EC"/>
</dbReference>
<dbReference type="NCBIfam" id="NF010922">
    <property type="entry name" value="PRK14342.1"/>
    <property type="match status" value="1"/>
</dbReference>
<dbReference type="PIRSF" id="PIRSF016262">
    <property type="entry name" value="LPLase"/>
    <property type="match status" value="1"/>
</dbReference>